<dbReference type="PANTHER" id="PTHR10942">
    <property type="entry name" value="LEISHMANOLYSIN-LIKE PEPTIDASE"/>
    <property type="match status" value="1"/>
</dbReference>
<feature type="binding site" evidence="8">
    <location>
        <position position="527"/>
    </location>
    <ligand>
        <name>Zn(2+)</name>
        <dbReference type="ChEBI" id="CHEBI:29105"/>
        <note>catalytic</note>
    </ligand>
</feature>
<dbReference type="GO" id="GO:0008237">
    <property type="term" value="F:metallopeptidase activity"/>
    <property type="evidence" value="ECO:0007669"/>
    <property type="project" value="UniProtKB-KW"/>
</dbReference>
<evidence type="ECO:0000256" key="5">
    <source>
        <dbReference type="ARBA" id="ARBA00022833"/>
    </source>
</evidence>
<evidence type="ECO:0000256" key="1">
    <source>
        <dbReference type="ARBA" id="ARBA00005860"/>
    </source>
</evidence>
<evidence type="ECO:0000256" key="6">
    <source>
        <dbReference type="ARBA" id="ARBA00023049"/>
    </source>
</evidence>
<name>A0ABD3RJM9_9STRA</name>
<keyword evidence="3 8" id="KW-0479">Metal-binding</keyword>
<feature type="compositionally biased region" description="Basic residues" evidence="9">
    <location>
        <begin position="173"/>
        <end position="183"/>
    </location>
</feature>
<feature type="binding site" evidence="8">
    <location>
        <position position="523"/>
    </location>
    <ligand>
        <name>Zn(2+)</name>
        <dbReference type="ChEBI" id="CHEBI:29105"/>
        <note>catalytic</note>
    </ligand>
</feature>
<evidence type="ECO:0000256" key="9">
    <source>
        <dbReference type="SAM" id="MobiDB-lite"/>
    </source>
</evidence>
<evidence type="ECO:0000256" key="4">
    <source>
        <dbReference type="ARBA" id="ARBA00022801"/>
    </source>
</evidence>
<dbReference type="Pfam" id="PF01457">
    <property type="entry name" value="Peptidase_M8"/>
    <property type="match status" value="1"/>
</dbReference>
<dbReference type="GO" id="GO:0046872">
    <property type="term" value="F:metal ion binding"/>
    <property type="evidence" value="ECO:0007669"/>
    <property type="project" value="UniProtKB-KW"/>
</dbReference>
<keyword evidence="12" id="KW-1185">Reference proteome</keyword>
<feature type="region of interest" description="Disordered" evidence="9">
    <location>
        <begin position="69"/>
        <end position="106"/>
    </location>
</feature>
<organism evidence="11 12">
    <name type="scientific">Cyclostephanos tholiformis</name>
    <dbReference type="NCBI Taxonomy" id="382380"/>
    <lineage>
        <taxon>Eukaryota</taxon>
        <taxon>Sar</taxon>
        <taxon>Stramenopiles</taxon>
        <taxon>Ochrophyta</taxon>
        <taxon>Bacillariophyta</taxon>
        <taxon>Coscinodiscophyceae</taxon>
        <taxon>Thalassiosirophycidae</taxon>
        <taxon>Stephanodiscales</taxon>
        <taxon>Stephanodiscaceae</taxon>
        <taxon>Cyclostephanos</taxon>
    </lineage>
</organism>
<keyword evidence="2" id="KW-0645">Protease</keyword>
<keyword evidence="10" id="KW-1133">Transmembrane helix</keyword>
<evidence type="ECO:0000256" key="3">
    <source>
        <dbReference type="ARBA" id="ARBA00022723"/>
    </source>
</evidence>
<dbReference type="Gene3D" id="3.90.132.10">
    <property type="entry name" value="Leishmanolysin , domain 2"/>
    <property type="match status" value="1"/>
</dbReference>
<feature type="region of interest" description="Disordered" evidence="9">
    <location>
        <begin position="445"/>
        <end position="506"/>
    </location>
</feature>
<evidence type="ECO:0000256" key="10">
    <source>
        <dbReference type="SAM" id="Phobius"/>
    </source>
</evidence>
<dbReference type="Gene3D" id="3.10.170.20">
    <property type="match status" value="1"/>
</dbReference>
<evidence type="ECO:0008006" key="13">
    <source>
        <dbReference type="Google" id="ProtNLM"/>
    </source>
</evidence>
<gene>
    <name evidence="11" type="ORF">ACHAXA_007221</name>
</gene>
<feature type="compositionally biased region" description="Gly residues" evidence="9">
    <location>
        <begin position="80"/>
        <end position="89"/>
    </location>
</feature>
<dbReference type="PANTHER" id="PTHR10942:SF0">
    <property type="entry name" value="LEISHMANOLYSIN-LIKE PEPTIDASE"/>
    <property type="match status" value="1"/>
</dbReference>
<reference evidence="11 12" key="1">
    <citation type="submission" date="2024-10" db="EMBL/GenBank/DDBJ databases">
        <title>Updated reference genomes for cyclostephanoid diatoms.</title>
        <authorList>
            <person name="Roberts W.R."/>
            <person name="Alverson A.J."/>
        </authorList>
    </citation>
    <scope>NUCLEOTIDE SEQUENCE [LARGE SCALE GENOMIC DNA]</scope>
    <source>
        <strain evidence="11 12">AJA228-03</strain>
    </source>
</reference>
<keyword evidence="4" id="KW-0378">Hydrolase</keyword>
<feature type="region of interest" description="Disordered" evidence="9">
    <location>
        <begin position="157"/>
        <end position="205"/>
    </location>
</feature>
<dbReference type="SUPFAM" id="SSF55486">
    <property type="entry name" value="Metalloproteases ('zincins'), catalytic domain"/>
    <property type="match status" value="2"/>
</dbReference>
<dbReference type="AlphaFoldDB" id="A0ABD3RJM9"/>
<evidence type="ECO:0000256" key="7">
    <source>
        <dbReference type="PIRSR" id="PIRSR601577-1"/>
    </source>
</evidence>
<keyword evidence="6 8" id="KW-0482">Metalloprotease</keyword>
<evidence type="ECO:0000313" key="11">
    <source>
        <dbReference type="EMBL" id="KAL3811941.1"/>
    </source>
</evidence>
<proteinExistence type="inferred from homology"/>
<comment type="caution">
    <text evidence="11">The sequence shown here is derived from an EMBL/GenBank/DDBJ whole genome shotgun (WGS) entry which is preliminary data.</text>
</comment>
<comment type="similarity">
    <text evidence="1">Belongs to the peptidase M8 family.</text>
</comment>
<feature type="compositionally biased region" description="Polar residues" evidence="9">
    <location>
        <begin position="451"/>
        <end position="461"/>
    </location>
</feature>
<protein>
    <recommendedName>
        <fullName evidence="13">Peptidase M10 metallopeptidase domain-containing protein</fullName>
    </recommendedName>
</protein>
<keyword evidence="10" id="KW-0812">Transmembrane</keyword>
<evidence type="ECO:0000313" key="12">
    <source>
        <dbReference type="Proteomes" id="UP001530377"/>
    </source>
</evidence>
<evidence type="ECO:0000256" key="2">
    <source>
        <dbReference type="ARBA" id="ARBA00022670"/>
    </source>
</evidence>
<dbReference type="GO" id="GO:0006508">
    <property type="term" value="P:proteolysis"/>
    <property type="evidence" value="ECO:0007669"/>
    <property type="project" value="UniProtKB-KW"/>
</dbReference>
<feature type="region of interest" description="Disordered" evidence="9">
    <location>
        <begin position="304"/>
        <end position="330"/>
    </location>
</feature>
<feature type="binding site" evidence="8">
    <location>
        <position position="628"/>
    </location>
    <ligand>
        <name>Zn(2+)</name>
        <dbReference type="ChEBI" id="CHEBI:29105"/>
        <note>catalytic</note>
    </ligand>
</feature>
<feature type="compositionally biased region" description="Gly residues" evidence="9">
    <location>
        <begin position="313"/>
        <end position="329"/>
    </location>
</feature>
<accession>A0ABD3RJM9</accession>
<feature type="transmembrane region" description="Helical" evidence="10">
    <location>
        <begin position="966"/>
        <end position="986"/>
    </location>
</feature>
<feature type="active site" evidence="7">
    <location>
        <position position="524"/>
    </location>
</feature>
<keyword evidence="5 8" id="KW-0862">Zinc</keyword>
<feature type="compositionally biased region" description="Low complexity" evidence="9">
    <location>
        <begin position="486"/>
        <end position="495"/>
    </location>
</feature>
<keyword evidence="10" id="KW-0472">Membrane</keyword>
<sequence length="997" mass="105001">MSHAVRMKTTTKSTRRLVVVVAVVARVVSLSLALSSSSSSSSLVDGAVSRLLPPVGTAPMGDVVVVDVASPPRRRHRGGGGRGGDGGNGNKLPSAPSRPSDSVDVDYGGAHPFDAYRYSYDASYRRRLRPSLRIDDRRIAPVDDVVVIGGGGVEVEELEVDDDEVEEDDDGAHHRRGRTSSSRRARETYDDGDGGGVGVADDDDGWTTTVLDPSPDDGGVGIGDSSYRPLRLRFDVSDLLSELEVARSGYDELAATRLYLLIHEVLPMTSRTWGDVLRVIPVNGGIYPLAARGGTEDDKLIRTEGEEGEDGGNNDGGGVGGGGGGGSGGTTAYDDPVRLMYCPDETTSGIGGGADLLVYATVNRHCGASSSSVGGGGDGGGFTGTLASALSCQRDQYDRPITGSIDFCLDGMTVPGGNEISGGGSSGGGGIELLDVESLMNARETDGTGVDETSTVGSDTVSYYAGGDWDGGDGDGIDDGAGASGGSSSTSTSTNRDGDGRVLQTTSGGNWEMIQYSVGVAIHEIGHVLGISSDSLQYFRHPITGVPLTKRPFELSTVTCVDGEQRTYVGMPSPEVLREGRHPITGNRYFMVVTPTVRRVVRNHFDCQTMEGARLENQQGTTDCFGSHWDELQYYTEIMGPVFSHSVNVLSPLTLAYLEDSGWYRANYESEYVKISPFGHGAGCDFIEGICIDPDTGDVPHAFSEMFCNDPTSISSSGAINVGASGPQTCDPSHTQKAYCDLVSTNELVAIGNQAIALEQPPASFQYFEGRPELRPLVLTTADFCPIPQLSGQSCLEYGGGYSITSEMQDAGETYGPNSRCIETDGSRTYSLCLETVCNAELGMVQIVAAGQLRNCEYDGQVHEVLYDYDGGGDMRIKCPKAALICPNLFCPSNCSGRGRCVFASSDEGASSSAPTTSTTAPAASPLARCVCDSAVDVTPGCYRTPLALPAEYGVASANPNKANRALFMIIVGSLIAALAVMFVAVRQWKARQNVFM</sequence>
<dbReference type="InterPro" id="IPR001577">
    <property type="entry name" value="Peptidase_M8"/>
</dbReference>
<evidence type="ECO:0000256" key="8">
    <source>
        <dbReference type="PIRSR" id="PIRSR601577-2"/>
    </source>
</evidence>
<comment type="cofactor">
    <cofactor evidence="8">
        <name>Zn(2+)</name>
        <dbReference type="ChEBI" id="CHEBI:29105"/>
    </cofactor>
    <text evidence="8">Binds 1 zinc ion per subunit.</text>
</comment>
<dbReference type="EMBL" id="JALLPB020000225">
    <property type="protein sequence ID" value="KAL3811941.1"/>
    <property type="molecule type" value="Genomic_DNA"/>
</dbReference>
<dbReference type="Proteomes" id="UP001530377">
    <property type="component" value="Unassembled WGS sequence"/>
</dbReference>
<feature type="compositionally biased region" description="Acidic residues" evidence="9">
    <location>
        <begin position="157"/>
        <end position="170"/>
    </location>
</feature>